<reference evidence="10" key="1">
    <citation type="submission" date="2023-03" db="EMBL/GenBank/DDBJ databases">
        <title>Massive genome expansion in bonnet fungi (Mycena s.s.) driven by repeated elements and novel gene families across ecological guilds.</title>
        <authorList>
            <consortium name="Lawrence Berkeley National Laboratory"/>
            <person name="Harder C.B."/>
            <person name="Miyauchi S."/>
            <person name="Viragh M."/>
            <person name="Kuo A."/>
            <person name="Thoen E."/>
            <person name="Andreopoulos B."/>
            <person name="Lu D."/>
            <person name="Skrede I."/>
            <person name="Drula E."/>
            <person name="Henrissat B."/>
            <person name="Morin E."/>
            <person name="Kohler A."/>
            <person name="Barry K."/>
            <person name="LaButti K."/>
            <person name="Morin E."/>
            <person name="Salamov A."/>
            <person name="Lipzen A."/>
            <person name="Mereny Z."/>
            <person name="Hegedus B."/>
            <person name="Baldrian P."/>
            <person name="Stursova M."/>
            <person name="Weitz H."/>
            <person name="Taylor A."/>
            <person name="Grigoriev I.V."/>
            <person name="Nagy L.G."/>
            <person name="Martin F."/>
            <person name="Kauserud H."/>
        </authorList>
    </citation>
    <scope>NUCLEOTIDE SEQUENCE</scope>
    <source>
        <strain evidence="10">9144</strain>
    </source>
</reference>
<accession>A0AAD6VBA0</accession>
<dbReference type="GO" id="GO:0008270">
    <property type="term" value="F:zinc ion binding"/>
    <property type="evidence" value="ECO:0007669"/>
    <property type="project" value="UniProtKB-KW"/>
</dbReference>
<dbReference type="SUPFAM" id="SSF57667">
    <property type="entry name" value="beta-beta-alpha zinc fingers"/>
    <property type="match status" value="1"/>
</dbReference>
<feature type="domain" description="Zn(2)-C6 fungal-type" evidence="8">
    <location>
        <begin position="90"/>
        <end position="119"/>
    </location>
</feature>
<dbReference type="PANTHER" id="PTHR47660:SF3">
    <property type="entry name" value="FINGER DOMAIN PROTEIN, PUTATIVE (AFU_ORTHOLOGUE AFUA_4G03310)-RELATED"/>
    <property type="match status" value="1"/>
</dbReference>
<comment type="caution">
    <text evidence="10">The sequence shown here is derived from an EMBL/GenBank/DDBJ whole genome shotgun (WGS) entry which is preliminary data.</text>
</comment>
<keyword evidence="2" id="KW-0862">Zinc</keyword>
<keyword evidence="4" id="KW-0804">Transcription</keyword>
<name>A0AAD6VBA0_9AGAR</name>
<evidence type="ECO:0000256" key="6">
    <source>
        <dbReference type="PROSITE-ProRule" id="PRU00042"/>
    </source>
</evidence>
<evidence type="ECO:0008006" key="12">
    <source>
        <dbReference type="Google" id="ProtNLM"/>
    </source>
</evidence>
<dbReference type="InterPro" id="IPR036864">
    <property type="entry name" value="Zn2-C6_fun-type_DNA-bd_sf"/>
</dbReference>
<dbReference type="GO" id="GO:0000981">
    <property type="term" value="F:DNA-binding transcription factor activity, RNA polymerase II-specific"/>
    <property type="evidence" value="ECO:0007669"/>
    <property type="project" value="InterPro"/>
</dbReference>
<keyword evidence="3" id="KW-0805">Transcription regulation</keyword>
<dbReference type="AlphaFoldDB" id="A0AAD6VBA0"/>
<feature type="compositionally biased region" description="Polar residues" evidence="7">
    <location>
        <begin position="191"/>
        <end position="201"/>
    </location>
</feature>
<evidence type="ECO:0000259" key="9">
    <source>
        <dbReference type="PROSITE" id="PS50157"/>
    </source>
</evidence>
<evidence type="ECO:0000256" key="4">
    <source>
        <dbReference type="ARBA" id="ARBA00023163"/>
    </source>
</evidence>
<evidence type="ECO:0000259" key="8">
    <source>
        <dbReference type="PROSITE" id="PS50048"/>
    </source>
</evidence>
<keyword evidence="1" id="KW-0479">Metal-binding</keyword>
<keyword evidence="5" id="KW-0539">Nucleus</keyword>
<protein>
    <recommendedName>
        <fullName evidence="12">C6 transcription factor</fullName>
    </recommendedName>
</protein>
<dbReference type="PROSITE" id="PS50048">
    <property type="entry name" value="ZN2_CY6_FUNGAL_2"/>
    <property type="match status" value="1"/>
</dbReference>
<evidence type="ECO:0000256" key="1">
    <source>
        <dbReference type="ARBA" id="ARBA00022723"/>
    </source>
</evidence>
<feature type="domain" description="C2H2-type" evidence="9">
    <location>
        <begin position="28"/>
        <end position="55"/>
    </location>
</feature>
<dbReference type="CDD" id="cd00067">
    <property type="entry name" value="GAL4"/>
    <property type="match status" value="1"/>
</dbReference>
<dbReference type="Gene3D" id="3.30.160.60">
    <property type="entry name" value="Classic Zinc Finger"/>
    <property type="match status" value="2"/>
</dbReference>
<feature type="region of interest" description="Disordered" evidence="7">
    <location>
        <begin position="1"/>
        <end position="23"/>
    </location>
</feature>
<dbReference type="PROSITE" id="PS00463">
    <property type="entry name" value="ZN2_CY6_FUNGAL_1"/>
    <property type="match status" value="1"/>
</dbReference>
<dbReference type="Gene3D" id="4.10.240.10">
    <property type="entry name" value="Zn(2)-C6 fungal-type DNA-binding domain"/>
    <property type="match status" value="1"/>
</dbReference>
<dbReference type="Proteomes" id="UP001219525">
    <property type="component" value="Unassembled WGS sequence"/>
</dbReference>
<dbReference type="InterPro" id="IPR001138">
    <property type="entry name" value="Zn2Cys6_DnaBD"/>
</dbReference>
<keyword evidence="6" id="KW-0863">Zinc-finger</keyword>
<dbReference type="InterPro" id="IPR036236">
    <property type="entry name" value="Znf_C2H2_sf"/>
</dbReference>
<evidence type="ECO:0000256" key="2">
    <source>
        <dbReference type="ARBA" id="ARBA00022833"/>
    </source>
</evidence>
<keyword evidence="11" id="KW-1185">Reference proteome</keyword>
<dbReference type="EMBL" id="JARJCW010000040">
    <property type="protein sequence ID" value="KAJ7206349.1"/>
    <property type="molecule type" value="Genomic_DNA"/>
</dbReference>
<sequence length="299" mass="32951">MPSTTAHSSPRARTRVHKGNTPSLPQTKRCYLCPAKFTRTTHLDRHLRSHANERPHRCSLCKKAEFTRSDLLTRHKRTCGQNAKRSRRKSCEACAESKIKCNQQQPCAKCTFRGRECVFLNDPEASRNRERSLNSEGGGSRRRTVSLVPPDSDARASASAMGPSLLPQQHRPEGSRPISSSALFHERSSDPGASQSSIQISPLSHSKDYHTLSLDMLRSLEAFEDMSPWPLDEPLFSCARASPGLGFLEVANSALALDLIGEGCSPASAAVLPTDQNPHLFWRDPPVPLRGGCSWASPF</sequence>
<evidence type="ECO:0000256" key="5">
    <source>
        <dbReference type="ARBA" id="ARBA00023242"/>
    </source>
</evidence>
<proteinExistence type="predicted"/>
<dbReference type="SUPFAM" id="SSF57701">
    <property type="entry name" value="Zn2/Cys6 DNA-binding domain"/>
    <property type="match status" value="1"/>
</dbReference>
<evidence type="ECO:0000313" key="11">
    <source>
        <dbReference type="Proteomes" id="UP001219525"/>
    </source>
</evidence>
<dbReference type="Pfam" id="PF00172">
    <property type="entry name" value="Zn_clus"/>
    <property type="match status" value="1"/>
</dbReference>
<dbReference type="PROSITE" id="PS50157">
    <property type="entry name" value="ZINC_FINGER_C2H2_2"/>
    <property type="match status" value="1"/>
</dbReference>
<organism evidence="10 11">
    <name type="scientific">Mycena pura</name>
    <dbReference type="NCBI Taxonomy" id="153505"/>
    <lineage>
        <taxon>Eukaryota</taxon>
        <taxon>Fungi</taxon>
        <taxon>Dikarya</taxon>
        <taxon>Basidiomycota</taxon>
        <taxon>Agaricomycotina</taxon>
        <taxon>Agaricomycetes</taxon>
        <taxon>Agaricomycetidae</taxon>
        <taxon>Agaricales</taxon>
        <taxon>Marasmiineae</taxon>
        <taxon>Mycenaceae</taxon>
        <taxon>Mycena</taxon>
    </lineage>
</organism>
<dbReference type="InterPro" id="IPR013087">
    <property type="entry name" value="Znf_C2H2_type"/>
</dbReference>
<dbReference type="SMART" id="SM00066">
    <property type="entry name" value="GAL4"/>
    <property type="match status" value="1"/>
</dbReference>
<dbReference type="PROSITE" id="PS00028">
    <property type="entry name" value="ZINC_FINGER_C2H2_1"/>
    <property type="match status" value="1"/>
</dbReference>
<dbReference type="PANTHER" id="PTHR47660">
    <property type="entry name" value="TRANSCRIPTION FACTOR WITH C2H2 AND ZN(2)-CYS(6) DNA BINDING DOMAIN (EUROFUNG)-RELATED-RELATED"/>
    <property type="match status" value="1"/>
</dbReference>
<evidence type="ECO:0000313" key="10">
    <source>
        <dbReference type="EMBL" id="KAJ7206349.1"/>
    </source>
</evidence>
<gene>
    <name evidence="10" type="ORF">GGX14DRAFT_457636</name>
</gene>
<feature type="region of interest" description="Disordered" evidence="7">
    <location>
        <begin position="125"/>
        <end position="201"/>
    </location>
</feature>
<evidence type="ECO:0000256" key="3">
    <source>
        <dbReference type="ARBA" id="ARBA00023015"/>
    </source>
</evidence>
<evidence type="ECO:0000256" key="7">
    <source>
        <dbReference type="SAM" id="MobiDB-lite"/>
    </source>
</evidence>